<dbReference type="InterPro" id="IPR005628">
    <property type="entry name" value="GspK"/>
</dbReference>
<dbReference type="SUPFAM" id="SSF158544">
    <property type="entry name" value="GspK insert domain-like"/>
    <property type="match status" value="1"/>
</dbReference>
<dbReference type="RefSeq" id="WP_169250161.1">
    <property type="nucleotide sequence ID" value="NZ_SPMZ01000068.1"/>
</dbReference>
<proteinExistence type="inferred from homology"/>
<evidence type="ECO:0000313" key="14">
    <source>
        <dbReference type="Proteomes" id="UP000760480"/>
    </source>
</evidence>
<dbReference type="PANTHER" id="PTHR38831">
    <property type="entry name" value="TYPE II SECRETION SYSTEM PROTEIN K"/>
    <property type="match status" value="1"/>
</dbReference>
<dbReference type="Pfam" id="PF21687">
    <property type="entry name" value="T2SSK_1st"/>
    <property type="match status" value="1"/>
</dbReference>
<dbReference type="InterPro" id="IPR049031">
    <property type="entry name" value="T2SSK_SAM-like_1st"/>
</dbReference>
<dbReference type="InterPro" id="IPR038072">
    <property type="entry name" value="GspK_central_sf"/>
</dbReference>
<gene>
    <name evidence="13" type="ORF">E4P82_17860</name>
</gene>
<evidence type="ECO:0000259" key="12">
    <source>
        <dbReference type="Pfam" id="PF21687"/>
    </source>
</evidence>
<sequence length="304" mass="32418">MMATDRKGCAGRFDARENGMVLVIVLWIMTLLAVMAGGFAYSMRIETRLATGTVERAQARALAEAGMAYALAWQLDPEAQKQWPANGDWRAWSFGGGRLRIQVVDAGGLVNLNTANSELLKALLAAAGVDPQDQDRLADAIQDWRDPDDRPLPHGAESSDYRAAGQPGPKNAPFESVEELGGVLGMTQAIYERIADVGTVFSYHSGVNPELAPAPLLQALGLDERTVADYLKARASAVTDGTVPPPLQAGDGQSFFSPSRANVYHIAVTAETESGTSVTIKAVIDGRSVATERNPRVLAWRAGG</sequence>
<accession>A0ABX1TQB4</accession>
<comment type="similarity">
    <text evidence="2">Belongs to the GSP K family.</text>
</comment>
<evidence type="ECO:0000256" key="10">
    <source>
        <dbReference type="SAM" id="MobiDB-lite"/>
    </source>
</evidence>
<evidence type="ECO:0000256" key="5">
    <source>
        <dbReference type="ARBA" id="ARBA00022519"/>
    </source>
</evidence>
<organism evidence="13 14">
    <name type="scientific">Candidatus Competibacter phosphatis</name>
    <dbReference type="NCBI Taxonomy" id="221280"/>
    <lineage>
        <taxon>Bacteria</taxon>
        <taxon>Pseudomonadati</taxon>
        <taxon>Pseudomonadota</taxon>
        <taxon>Gammaproteobacteria</taxon>
        <taxon>Candidatus Competibacteraceae</taxon>
        <taxon>Candidatus Competibacter</taxon>
    </lineage>
</organism>
<protein>
    <submittedName>
        <fullName evidence="13">General secretion pathway protein GspK</fullName>
    </submittedName>
</protein>
<comment type="subcellular location">
    <subcellularLocation>
        <location evidence="1">Cell inner membrane</location>
    </subcellularLocation>
</comment>
<name>A0ABX1TQB4_9GAMM</name>
<comment type="caution">
    <text evidence="13">The sequence shown here is derived from an EMBL/GenBank/DDBJ whole genome shotgun (WGS) entry which is preliminary data.</text>
</comment>
<feature type="compositionally biased region" description="Basic and acidic residues" evidence="10">
    <location>
        <begin position="144"/>
        <end position="160"/>
    </location>
</feature>
<reference evidence="13 14" key="1">
    <citation type="submission" date="2019-03" db="EMBL/GenBank/DDBJ databases">
        <title>Metabolic reconstructions from genomes of highly enriched 'Candidatus Accumulibacter' and 'Candidatus Competibacter' bioreactor populations.</title>
        <authorList>
            <person name="Annavajhala M.K."/>
            <person name="Welles L."/>
            <person name="Abbas B."/>
            <person name="Sorokin D."/>
            <person name="Park H."/>
            <person name="Van Loosdrecht M."/>
            <person name="Chandran K."/>
        </authorList>
    </citation>
    <scope>NUCLEOTIDE SEQUENCE [LARGE SCALE GENOMIC DNA]</scope>
    <source>
        <strain evidence="13 14">SBR_G</strain>
    </source>
</reference>
<dbReference type="PANTHER" id="PTHR38831:SF2">
    <property type="entry name" value="TYPE II SECRETION SYSTEM PROTEIN K"/>
    <property type="match status" value="1"/>
</dbReference>
<keyword evidence="7" id="KW-0653">Protein transport</keyword>
<evidence type="ECO:0000313" key="13">
    <source>
        <dbReference type="EMBL" id="NMQ20889.1"/>
    </source>
</evidence>
<evidence type="ECO:0000256" key="6">
    <source>
        <dbReference type="ARBA" id="ARBA00022692"/>
    </source>
</evidence>
<keyword evidence="9 11" id="KW-0472">Membrane</keyword>
<feature type="transmembrane region" description="Helical" evidence="11">
    <location>
        <begin position="21"/>
        <end position="41"/>
    </location>
</feature>
<keyword evidence="8 11" id="KW-1133">Transmembrane helix</keyword>
<dbReference type="Proteomes" id="UP000760480">
    <property type="component" value="Unassembled WGS sequence"/>
</dbReference>
<keyword evidence="3" id="KW-0813">Transport</keyword>
<evidence type="ECO:0000256" key="4">
    <source>
        <dbReference type="ARBA" id="ARBA00022475"/>
    </source>
</evidence>
<evidence type="ECO:0000256" key="3">
    <source>
        <dbReference type="ARBA" id="ARBA00022448"/>
    </source>
</evidence>
<dbReference type="Gene3D" id="1.10.40.60">
    <property type="entry name" value="EpsJ-like"/>
    <property type="match status" value="1"/>
</dbReference>
<keyword evidence="14" id="KW-1185">Reference proteome</keyword>
<evidence type="ECO:0000256" key="1">
    <source>
        <dbReference type="ARBA" id="ARBA00004533"/>
    </source>
</evidence>
<dbReference type="EMBL" id="SPMZ01000068">
    <property type="protein sequence ID" value="NMQ20889.1"/>
    <property type="molecule type" value="Genomic_DNA"/>
</dbReference>
<evidence type="ECO:0000256" key="11">
    <source>
        <dbReference type="SAM" id="Phobius"/>
    </source>
</evidence>
<keyword evidence="5" id="KW-0997">Cell inner membrane</keyword>
<keyword evidence="4" id="KW-1003">Cell membrane</keyword>
<evidence type="ECO:0000256" key="9">
    <source>
        <dbReference type="ARBA" id="ARBA00023136"/>
    </source>
</evidence>
<evidence type="ECO:0000256" key="2">
    <source>
        <dbReference type="ARBA" id="ARBA00007246"/>
    </source>
</evidence>
<feature type="domain" description="T2SS protein K first SAM-like" evidence="12">
    <location>
        <begin position="113"/>
        <end position="196"/>
    </location>
</feature>
<evidence type="ECO:0000256" key="8">
    <source>
        <dbReference type="ARBA" id="ARBA00022989"/>
    </source>
</evidence>
<keyword evidence="6 11" id="KW-0812">Transmembrane</keyword>
<feature type="region of interest" description="Disordered" evidence="10">
    <location>
        <begin position="144"/>
        <end position="173"/>
    </location>
</feature>
<evidence type="ECO:0000256" key="7">
    <source>
        <dbReference type="ARBA" id="ARBA00022927"/>
    </source>
</evidence>